<protein>
    <recommendedName>
        <fullName evidence="3">Protein kinase domain-containing protein</fullName>
    </recommendedName>
</protein>
<dbReference type="SUPFAM" id="SSF56112">
    <property type="entry name" value="Protein kinase-like (PK-like)"/>
    <property type="match status" value="1"/>
</dbReference>
<gene>
    <name evidence="1" type="ORF">SAMN04487931_11142</name>
</gene>
<reference evidence="2" key="1">
    <citation type="submission" date="2016-10" db="EMBL/GenBank/DDBJ databases">
        <authorList>
            <person name="Varghese N."/>
            <person name="Submissions S."/>
        </authorList>
    </citation>
    <scope>NUCLEOTIDE SEQUENCE [LARGE SCALE GENOMIC DNA]</scope>
    <source>
        <strain evidence="2">DSM 3384</strain>
    </source>
</reference>
<dbReference type="AlphaFoldDB" id="A0A1H2J8I8"/>
<accession>A0A1H2J8I8</accession>
<evidence type="ECO:0008006" key="3">
    <source>
        <dbReference type="Google" id="ProtNLM"/>
    </source>
</evidence>
<dbReference type="Gene3D" id="1.10.510.10">
    <property type="entry name" value="Transferase(Phosphotransferase) domain 1"/>
    <property type="match status" value="1"/>
</dbReference>
<evidence type="ECO:0000313" key="2">
    <source>
        <dbReference type="Proteomes" id="UP000199608"/>
    </source>
</evidence>
<dbReference type="Proteomes" id="UP000199608">
    <property type="component" value="Unassembled WGS sequence"/>
</dbReference>
<proteinExistence type="predicted"/>
<dbReference type="InterPro" id="IPR011009">
    <property type="entry name" value="Kinase-like_dom_sf"/>
</dbReference>
<sequence>MAKKIVTDTSDFYSIDSGDEIHVDQKRFKVIGHAREMRFGIEDPKFWVKRAIDLDTDEIKYIKLSFFETFKITLGGINIQCFRNPEKEGEILDLIKGHPYFMQGMVYRDNQHNNVRVLDAVRGKNFLNYIGTFEMPYDRYFKTHLPGILKELVRLFEAVRILHENGYTHGDIRNDHVIREACSNNLVWIDFDYDYKTDENPFSLDLFGLGNILCYAIGKGFHVYYNIKNRSGDYKDLVDRISPDDFSLLDNRRLFNLRKLYPQIPQTLNNILRHFSHGAQIMYETIDEIIEDLNRCLQAFS</sequence>
<keyword evidence="2" id="KW-1185">Reference proteome</keyword>
<organism evidence="1 2">
    <name type="scientific">Desulfobacula phenolica</name>
    <dbReference type="NCBI Taxonomy" id="90732"/>
    <lineage>
        <taxon>Bacteria</taxon>
        <taxon>Pseudomonadati</taxon>
        <taxon>Thermodesulfobacteriota</taxon>
        <taxon>Desulfobacteria</taxon>
        <taxon>Desulfobacterales</taxon>
        <taxon>Desulfobacteraceae</taxon>
        <taxon>Desulfobacula</taxon>
    </lineage>
</organism>
<evidence type="ECO:0000313" key="1">
    <source>
        <dbReference type="EMBL" id="SDU52709.1"/>
    </source>
</evidence>
<dbReference type="EMBL" id="FNLL01000011">
    <property type="protein sequence ID" value="SDU52709.1"/>
    <property type="molecule type" value="Genomic_DNA"/>
</dbReference>
<dbReference type="RefSeq" id="WP_092236689.1">
    <property type="nucleotide sequence ID" value="NZ_FNLL01000011.1"/>
</dbReference>
<dbReference type="Gene3D" id="3.30.200.20">
    <property type="entry name" value="Phosphorylase Kinase, domain 1"/>
    <property type="match status" value="1"/>
</dbReference>
<name>A0A1H2J8I8_9BACT</name>